<dbReference type="Pfam" id="PF01712">
    <property type="entry name" value="dNK"/>
    <property type="match status" value="1"/>
</dbReference>
<dbReference type="InterPro" id="IPR002624">
    <property type="entry name" value="DCK/DGK"/>
</dbReference>
<dbReference type="RefSeq" id="WP_090484360.1">
    <property type="nucleotide sequence ID" value="NZ_FOUO01000005.1"/>
</dbReference>
<evidence type="ECO:0000313" key="4">
    <source>
        <dbReference type="EMBL" id="SFM43200.1"/>
    </source>
</evidence>
<proteinExistence type="predicted"/>
<keyword evidence="4" id="KW-0808">Transferase</keyword>
<feature type="binding site" evidence="2">
    <location>
        <begin position="16"/>
        <end position="24"/>
    </location>
    <ligand>
        <name>ATP</name>
        <dbReference type="ChEBI" id="CHEBI:30616"/>
    </ligand>
</feature>
<dbReference type="GO" id="GO:0005737">
    <property type="term" value="C:cytoplasm"/>
    <property type="evidence" value="ECO:0007669"/>
    <property type="project" value="TreeGrafter"/>
</dbReference>
<dbReference type="SUPFAM" id="SSF52540">
    <property type="entry name" value="P-loop containing nucleoside triphosphate hydrolases"/>
    <property type="match status" value="1"/>
</dbReference>
<keyword evidence="5" id="KW-1185">Reference proteome</keyword>
<feature type="binding site" evidence="2">
    <location>
        <begin position="143"/>
        <end position="147"/>
    </location>
    <ligand>
        <name>ATP</name>
        <dbReference type="ChEBI" id="CHEBI:30616"/>
    </ligand>
</feature>
<dbReference type="InterPro" id="IPR050566">
    <property type="entry name" value="Deoxyribonucleoside_kinase"/>
</dbReference>
<protein>
    <submittedName>
        <fullName evidence="4">Deoxyadenosine/deoxycytidine kinase</fullName>
    </submittedName>
</protein>
<dbReference type="InterPro" id="IPR031314">
    <property type="entry name" value="DNK_dom"/>
</dbReference>
<dbReference type="PIRSF" id="PIRSF000705">
    <property type="entry name" value="DNK"/>
    <property type="match status" value="1"/>
</dbReference>
<keyword evidence="2" id="KW-0547">Nucleotide-binding</keyword>
<feature type="active site" description="Proton acceptor" evidence="1">
    <location>
        <position position="91"/>
    </location>
</feature>
<gene>
    <name evidence="4" type="ORF">SAMN05421721_105132</name>
</gene>
<feature type="domain" description="Deoxynucleoside kinase" evidence="3">
    <location>
        <begin position="12"/>
        <end position="203"/>
    </location>
</feature>
<dbReference type="PANTHER" id="PTHR10513">
    <property type="entry name" value="DEOXYNUCLEOSIDE KINASE"/>
    <property type="match status" value="1"/>
</dbReference>
<dbReference type="EMBL" id="FOUO01000005">
    <property type="protein sequence ID" value="SFM43200.1"/>
    <property type="molecule type" value="Genomic_DNA"/>
</dbReference>
<dbReference type="Gene3D" id="3.40.50.300">
    <property type="entry name" value="P-loop containing nucleotide triphosphate hydrolases"/>
    <property type="match status" value="1"/>
</dbReference>
<keyword evidence="2" id="KW-0067">ATP-binding</keyword>
<evidence type="ECO:0000313" key="5">
    <source>
        <dbReference type="Proteomes" id="UP000199556"/>
    </source>
</evidence>
<name>A0A1I4QTZ5_ECTMO</name>
<dbReference type="STRING" id="195064.SAMN05421721_105132"/>
<keyword evidence="4" id="KW-0418">Kinase</keyword>
<dbReference type="PANTHER" id="PTHR10513:SF46">
    <property type="entry name" value="DEOXYGUANOSINE KINASE"/>
    <property type="match status" value="1"/>
</dbReference>
<evidence type="ECO:0000256" key="1">
    <source>
        <dbReference type="PIRSR" id="PIRSR000705-1"/>
    </source>
</evidence>
<dbReference type="CDD" id="cd01673">
    <property type="entry name" value="dNK"/>
    <property type="match status" value="1"/>
</dbReference>
<dbReference type="GO" id="GO:0005524">
    <property type="term" value="F:ATP binding"/>
    <property type="evidence" value="ECO:0007669"/>
    <property type="project" value="UniProtKB-KW"/>
</dbReference>
<organism evidence="4 5">
    <name type="scientific">Ectothiorhodospira mobilis</name>
    <dbReference type="NCBI Taxonomy" id="195064"/>
    <lineage>
        <taxon>Bacteria</taxon>
        <taxon>Pseudomonadati</taxon>
        <taxon>Pseudomonadota</taxon>
        <taxon>Gammaproteobacteria</taxon>
        <taxon>Chromatiales</taxon>
        <taxon>Ectothiorhodospiraceae</taxon>
        <taxon>Ectothiorhodospira</taxon>
    </lineage>
</organism>
<accession>A0A1I4QTZ5</accession>
<dbReference type="AlphaFoldDB" id="A0A1I4QTZ5"/>
<evidence type="ECO:0000256" key="2">
    <source>
        <dbReference type="PIRSR" id="PIRSR000705-3"/>
    </source>
</evidence>
<dbReference type="OrthoDB" id="9776634at2"/>
<evidence type="ECO:0000259" key="3">
    <source>
        <dbReference type="Pfam" id="PF01712"/>
    </source>
</evidence>
<dbReference type="GO" id="GO:0019136">
    <property type="term" value="F:deoxynucleoside kinase activity"/>
    <property type="evidence" value="ECO:0007669"/>
    <property type="project" value="InterPro"/>
</dbReference>
<dbReference type="Proteomes" id="UP000199556">
    <property type="component" value="Unassembled WGS sequence"/>
</dbReference>
<reference evidence="4 5" key="1">
    <citation type="submission" date="2016-10" db="EMBL/GenBank/DDBJ databases">
        <authorList>
            <person name="de Groot N.N."/>
        </authorList>
    </citation>
    <scope>NUCLEOTIDE SEQUENCE [LARGE SCALE GENOMIC DNA]</scope>
    <source>
        <strain evidence="4 5">DSM 4180</strain>
    </source>
</reference>
<dbReference type="InterPro" id="IPR027417">
    <property type="entry name" value="P-loop_NTPase"/>
</dbReference>
<sequence length="220" mass="25246">MNQTRPAEPGYIAVEGPIGVGKTSLCARLAQALGAEQVLETPEGNPFLERFYQGEGQALGTQLFFLMQRVEQLRTLAREAEADPGGVRITDFLIDKDELFAQVTLKEEEYALYRRIRAHLPADLPRPDLVIYLQAPVETLRERIAHRGRPIERRIDDAYLQRLSETYASFFYHYEDAPLLIVNAAEIDWVNRDEDFRQLLDFMRTVHAGRHYFNPLPSAV</sequence>